<evidence type="ECO:0000313" key="1">
    <source>
        <dbReference type="EMBL" id="AOP46106.1"/>
    </source>
</evidence>
<dbReference type="OrthoDB" id="4238587at2"/>
<dbReference type="RefSeq" id="WP_069567963.1">
    <property type="nucleotide sequence ID" value="NZ_CP017157.1"/>
</dbReference>
<organism evidence="1 2">
    <name type="scientific">Streptomyces lydicus</name>
    <dbReference type="NCBI Taxonomy" id="47763"/>
    <lineage>
        <taxon>Bacteria</taxon>
        <taxon>Bacillati</taxon>
        <taxon>Actinomycetota</taxon>
        <taxon>Actinomycetes</taxon>
        <taxon>Kitasatosporales</taxon>
        <taxon>Streptomycetaceae</taxon>
        <taxon>Streptomyces</taxon>
    </lineage>
</organism>
<proteinExistence type="predicted"/>
<dbReference type="Pfam" id="PF19741">
    <property type="entry name" value="DUF6230"/>
    <property type="match status" value="1"/>
</dbReference>
<dbReference type="EMBL" id="CP017157">
    <property type="protein sequence ID" value="AOP46106.1"/>
    <property type="molecule type" value="Genomic_DNA"/>
</dbReference>
<accession>A0A1D7VH97</accession>
<dbReference type="KEGG" id="slc:SL103_07520"/>
<protein>
    <submittedName>
        <fullName evidence="1">Cholesterol esterase</fullName>
    </submittedName>
</protein>
<sequence length="206" mass="21314">MKDAHGRPVTGRISWRKFAVLSVPALAGTAALGIALANGALAASFAVSGQQFKVSADSLTGDGFAQYGSVDTNARGDLLPVAVTAIKTAQLNNLCQSVVTHLPVIGDISLNLHAGTGSKPVEARDLFVDATQLSGNASFNNIEIGRDASTLDKGPASAQGMQDLFAQQADDVRISNLHQTAWATNAGTFKLSGLSMKISKGAKECF</sequence>
<dbReference type="InterPro" id="IPR046198">
    <property type="entry name" value="DUF6230"/>
</dbReference>
<evidence type="ECO:0000313" key="2">
    <source>
        <dbReference type="Proteomes" id="UP000094094"/>
    </source>
</evidence>
<keyword evidence="2" id="KW-1185">Reference proteome</keyword>
<reference evidence="1 2" key="1">
    <citation type="submission" date="2016-09" db="EMBL/GenBank/DDBJ databases">
        <title>Complete genome sequencing of Streptomyces lydicus 103 and metabolic pathways analysis of antibiotic biosynthesis.</title>
        <authorList>
            <person name="Jia N."/>
            <person name="Ding M.-Z."/>
            <person name="Gao F."/>
            <person name="Yuan Y.-J."/>
        </authorList>
    </citation>
    <scope>NUCLEOTIDE SEQUENCE [LARGE SCALE GENOMIC DNA]</scope>
    <source>
        <strain evidence="1 2">103</strain>
    </source>
</reference>
<dbReference type="AlphaFoldDB" id="A0A1D7VH97"/>
<name>A0A1D7VH97_9ACTN</name>
<dbReference type="Proteomes" id="UP000094094">
    <property type="component" value="Chromosome"/>
</dbReference>
<gene>
    <name evidence="1" type="ORF">SL103_07520</name>
</gene>